<dbReference type="EMBL" id="CP043498">
    <property type="protein sequence ID" value="QFY60367.1"/>
    <property type="molecule type" value="Genomic_DNA"/>
</dbReference>
<proteinExistence type="predicted"/>
<dbReference type="KEGG" id="rgr:FZ934_07930"/>
<organism evidence="1 2">
    <name type="scientific">Rhizobium grahamii</name>
    <dbReference type="NCBI Taxonomy" id="1120045"/>
    <lineage>
        <taxon>Bacteria</taxon>
        <taxon>Pseudomonadati</taxon>
        <taxon>Pseudomonadota</taxon>
        <taxon>Alphaproteobacteria</taxon>
        <taxon>Hyphomicrobiales</taxon>
        <taxon>Rhizobiaceae</taxon>
        <taxon>Rhizobium/Agrobacterium group</taxon>
        <taxon>Rhizobium</taxon>
    </lineage>
</organism>
<keyword evidence="2" id="KW-1185">Reference proteome</keyword>
<evidence type="ECO:0000313" key="1">
    <source>
        <dbReference type="EMBL" id="QFY60367.1"/>
    </source>
</evidence>
<reference evidence="1 2" key="1">
    <citation type="submission" date="2019-08" db="EMBL/GenBank/DDBJ databases">
        <title>Prosopis cineraria nodule microbiome.</title>
        <authorList>
            <person name="Ali R."/>
            <person name="Chaluvadi S.R."/>
            <person name="Wang X."/>
        </authorList>
    </citation>
    <scope>NUCLEOTIDE SEQUENCE [LARGE SCALE GENOMIC DNA]</scope>
    <source>
        <strain evidence="1 2">BG7</strain>
    </source>
</reference>
<accession>A0A5Q0C8U2</accession>
<gene>
    <name evidence="1" type="ORF">FZ934_07930</name>
</gene>
<protein>
    <submittedName>
        <fullName evidence="1">DUF3168 domain-containing protein</fullName>
    </submittedName>
</protein>
<name>A0A5Q0C8U2_9HYPH</name>
<dbReference type="AlphaFoldDB" id="A0A5Q0C8U2"/>
<dbReference type="InterPro" id="IPR053745">
    <property type="entry name" value="Viral_Tail_Comp_sf"/>
</dbReference>
<dbReference type="OrthoDB" id="7630456at2"/>
<dbReference type="Proteomes" id="UP000326881">
    <property type="component" value="Chromosome"/>
</dbReference>
<evidence type="ECO:0000313" key="2">
    <source>
        <dbReference type="Proteomes" id="UP000326881"/>
    </source>
</evidence>
<dbReference type="Pfam" id="PF11367">
    <property type="entry name" value="Tail_completion_gp17"/>
    <property type="match status" value="1"/>
</dbReference>
<dbReference type="Gene3D" id="3.30.2000.30">
    <property type="match status" value="1"/>
</dbReference>
<sequence>MTEVSLAAQRAAVVAMRGYQDLTDIVPPLHIFDRNQRPEVFPCVIVGDAMVDSDDIDCADTSEVSLDFHVWAVEDGLVCCKSIAGEMRRALRRLSTELDGFKLNFMFGGARYLRDPGGEHSHGVVTFIVRAWEPVT</sequence>
<dbReference type="InterPro" id="IPR021508">
    <property type="entry name" value="Gp17-like"/>
</dbReference>
<dbReference type="RefSeq" id="WP_153270612.1">
    <property type="nucleotide sequence ID" value="NZ_CP043498.1"/>
</dbReference>